<proteinExistence type="predicted"/>
<dbReference type="EMBL" id="CP000698">
    <property type="protein sequence ID" value="ABQ27337.1"/>
    <property type="molecule type" value="Genomic_DNA"/>
</dbReference>
<dbReference type="Gene3D" id="2.40.160.130">
    <property type="entry name" value="Capsule assembly protein Wzi"/>
    <property type="match status" value="1"/>
</dbReference>
<keyword evidence="2" id="KW-1185">Reference proteome</keyword>
<dbReference type="Proteomes" id="UP000006695">
    <property type="component" value="Chromosome"/>
</dbReference>
<name>A5G6B9_GEOUR</name>
<dbReference type="STRING" id="351605.Gura_3176"/>
<dbReference type="Pfam" id="PF14052">
    <property type="entry name" value="Caps_assemb_Wzi"/>
    <property type="match status" value="1"/>
</dbReference>
<dbReference type="AlphaFoldDB" id="A5G6B9"/>
<dbReference type="RefSeq" id="WP_011940003.1">
    <property type="nucleotide sequence ID" value="NC_009483.1"/>
</dbReference>
<reference evidence="1 2" key="1">
    <citation type="submission" date="2007-05" db="EMBL/GenBank/DDBJ databases">
        <title>Complete sequence of Geobacter uraniireducens Rf4.</title>
        <authorList>
            <consortium name="US DOE Joint Genome Institute"/>
            <person name="Copeland A."/>
            <person name="Lucas S."/>
            <person name="Lapidus A."/>
            <person name="Barry K."/>
            <person name="Detter J.C."/>
            <person name="Glavina del Rio T."/>
            <person name="Hammon N."/>
            <person name="Israni S."/>
            <person name="Dalin E."/>
            <person name="Tice H."/>
            <person name="Pitluck S."/>
            <person name="Chertkov O."/>
            <person name="Brettin T."/>
            <person name="Bruce D."/>
            <person name="Han C."/>
            <person name="Schmutz J."/>
            <person name="Larimer F."/>
            <person name="Land M."/>
            <person name="Hauser L."/>
            <person name="Kyrpides N."/>
            <person name="Mikhailova N."/>
            <person name="Shelobolina E."/>
            <person name="Aklujkar M."/>
            <person name="Lovley D."/>
            <person name="Richardson P."/>
        </authorList>
    </citation>
    <scope>NUCLEOTIDE SEQUENCE [LARGE SCALE GENOMIC DNA]</scope>
    <source>
        <strain evidence="1 2">Rf4</strain>
    </source>
</reference>
<dbReference type="KEGG" id="gur:Gura_3176"/>
<accession>A5G6B9</accession>
<protein>
    <recommendedName>
        <fullName evidence="3">Capsule assembly Wzi family protein</fullName>
    </recommendedName>
</protein>
<evidence type="ECO:0008006" key="3">
    <source>
        <dbReference type="Google" id="ProtNLM"/>
    </source>
</evidence>
<sequence>MKECVKDKKTKKSISKLLVTELVLLLVTFTASQVWALASNNIPLDSPVYDYVEKLSGFGLIDSDVRGLRPYSRAEVARLLSEAEASEARLTPGELPLAEQVIRRLKELVPREAELREKPGNAPFADFNPVSYARLRYVHLNGVPRSYNRDIFIPGDQSVFGFIGGNLRPGTAGIGHESGTEGTPLLENNEGVIYRSGNNGEVRFAAEGYLLDKASFLVEPYLLATPENDVLKLGKGYLKIGSGGLELEAGRDANWFGPGRRGALTLSNNARNFDLVKLSSPEPVDVGWVKSYLGEFKYALILSRFDETGSGETLRQPWFLGLKLALKPKPWWEIGVNFVRQEGGHGFSGSSTLQDNIFGGGTTNHNNTIAGIDLRFRIPWLANTELYGEYAGEDSAGFWPFVESYVAGFYIPRLTESGRDDLRFEFFYGNPMLYTDFKFPAGYVYQGMTPGDSQGGGAIEFYCRYSHWFSPRNILALEYFRTDRGHEGRVTVNADNRFDPNGVMQALERKNAIRVAWNFPLVGDLDANLMYGWERIHNFNLVGGAKQTNQLLKVDLSYRY</sequence>
<dbReference type="InterPro" id="IPR038636">
    <property type="entry name" value="Wzi_sf"/>
</dbReference>
<evidence type="ECO:0000313" key="1">
    <source>
        <dbReference type="EMBL" id="ABQ27337.1"/>
    </source>
</evidence>
<gene>
    <name evidence="1" type="ordered locus">Gura_3176</name>
</gene>
<dbReference type="InterPro" id="IPR026950">
    <property type="entry name" value="Caps_assemb_Wzi"/>
</dbReference>
<organism evidence="1 2">
    <name type="scientific">Geotalea uraniireducens (strain Rf4)</name>
    <name type="common">Geobacter uraniireducens</name>
    <dbReference type="NCBI Taxonomy" id="351605"/>
    <lineage>
        <taxon>Bacteria</taxon>
        <taxon>Pseudomonadati</taxon>
        <taxon>Thermodesulfobacteriota</taxon>
        <taxon>Desulfuromonadia</taxon>
        <taxon>Geobacterales</taxon>
        <taxon>Geobacteraceae</taxon>
        <taxon>Geotalea</taxon>
    </lineage>
</organism>
<evidence type="ECO:0000313" key="2">
    <source>
        <dbReference type="Proteomes" id="UP000006695"/>
    </source>
</evidence>
<dbReference type="HOGENOM" id="CLU_033718_0_0_7"/>